<dbReference type="Gene3D" id="3.80.10.10">
    <property type="entry name" value="Ribonuclease Inhibitor"/>
    <property type="match status" value="1"/>
</dbReference>
<evidence type="ECO:0000313" key="3">
    <source>
        <dbReference type="EMBL" id="TPX43851.1"/>
    </source>
</evidence>
<name>A0A507CXS8_9FUNG</name>
<accession>A0A507CXS8</accession>
<dbReference type="Proteomes" id="UP000317494">
    <property type="component" value="Unassembled WGS sequence"/>
</dbReference>
<dbReference type="AlphaFoldDB" id="A0A507CXS8"/>
<evidence type="ECO:0000313" key="2">
    <source>
        <dbReference type="EMBL" id="TPX39706.1"/>
    </source>
</evidence>
<keyword evidence="4" id="KW-1185">Reference proteome</keyword>
<evidence type="ECO:0000256" key="1">
    <source>
        <dbReference type="SAM" id="MobiDB-lite"/>
    </source>
</evidence>
<organism evidence="3 4">
    <name type="scientific">Synchytrium endobioticum</name>
    <dbReference type="NCBI Taxonomy" id="286115"/>
    <lineage>
        <taxon>Eukaryota</taxon>
        <taxon>Fungi</taxon>
        <taxon>Fungi incertae sedis</taxon>
        <taxon>Chytridiomycota</taxon>
        <taxon>Chytridiomycota incertae sedis</taxon>
        <taxon>Chytridiomycetes</taxon>
        <taxon>Synchytriales</taxon>
        <taxon>Synchytriaceae</taxon>
        <taxon>Synchytrium</taxon>
    </lineage>
</organism>
<proteinExistence type="predicted"/>
<comment type="caution">
    <text evidence="3">The sequence shown here is derived from an EMBL/GenBank/DDBJ whole genome shotgun (WGS) entry which is preliminary data.</text>
</comment>
<dbReference type="EMBL" id="QEAN01000187">
    <property type="protein sequence ID" value="TPX43851.1"/>
    <property type="molecule type" value="Genomic_DNA"/>
</dbReference>
<dbReference type="VEuPathDB" id="FungiDB:SeMB42_g04551"/>
<evidence type="ECO:0000313" key="5">
    <source>
        <dbReference type="Proteomes" id="UP000320475"/>
    </source>
</evidence>
<dbReference type="InterPro" id="IPR032675">
    <property type="entry name" value="LRR_dom_sf"/>
</dbReference>
<protein>
    <submittedName>
        <fullName evidence="3">Uncharacterized protein</fullName>
    </submittedName>
</protein>
<feature type="region of interest" description="Disordered" evidence="1">
    <location>
        <begin position="1"/>
        <end position="43"/>
    </location>
</feature>
<dbReference type="EMBL" id="QEAM01000451">
    <property type="protein sequence ID" value="TPX39706.1"/>
    <property type="molecule type" value="Genomic_DNA"/>
</dbReference>
<reference evidence="4 5" key="1">
    <citation type="journal article" date="2019" name="Sci. Rep.">
        <title>Comparative genomics of chytrid fungi reveal insights into the obligate biotrophic and pathogenic lifestyle of Synchytrium endobioticum.</title>
        <authorList>
            <person name="van de Vossenberg B.T.L.H."/>
            <person name="Warris S."/>
            <person name="Nguyen H.D.T."/>
            <person name="van Gent-Pelzer M.P.E."/>
            <person name="Joly D.L."/>
            <person name="van de Geest H.C."/>
            <person name="Bonants P.J.M."/>
            <person name="Smith D.S."/>
            <person name="Levesque C.A."/>
            <person name="van der Lee T.A.J."/>
        </authorList>
    </citation>
    <scope>NUCLEOTIDE SEQUENCE [LARGE SCALE GENOMIC DNA]</scope>
    <source>
        <strain evidence="2 5">LEV6574</strain>
        <strain evidence="3 4">MB42</strain>
    </source>
</reference>
<evidence type="ECO:0000313" key="4">
    <source>
        <dbReference type="Proteomes" id="UP000317494"/>
    </source>
</evidence>
<dbReference type="Proteomes" id="UP000320475">
    <property type="component" value="Unassembled WGS sequence"/>
</dbReference>
<dbReference type="SUPFAM" id="SSF52047">
    <property type="entry name" value="RNI-like"/>
    <property type="match status" value="1"/>
</dbReference>
<gene>
    <name evidence="2" type="ORF">SeLEV6574_g07034</name>
    <name evidence="3" type="ORF">SeMB42_g04551</name>
</gene>
<sequence>MASADMLRNPQWQGRGGARSAGVRGPARTSWPTPLHRTRAPADQRSPDYIWRHRLPAHMPSSRNPASIGLLCRNPFLARARARAPSASQSPCRMYQGKLPVEIWHLIIKLLTRDCKDAAYLYSLALVNSFFNQLLIPYMYPDLPPKFYLHQPALKSPPWYTFCLGVGGYRYLQNAISLLAVCSKRQRQTHVIYGTPFDKCFIQIMSGYAPDASKRYHQDILRHVRHIVLKNTVAPYFDIIKKQAPIWTSAELKRSGLHFLPNLPHSSITALRLDSATETTPSFDRPFESFVSLGWSAKQYREWGASFTKLSVLDLHIPGLRRESLGLFFGMLRYLSLVKFYLQSSYTPHDGIDGSLAIWNLLTGKSHDTLKELSLTFINLVDLSGMLAADADTAIDVRSRHSNNPDDAVIPMGGRCSDSTLVRSCSPHRFRNLEHLVLRICRLIPSTLRVFAGSALRTLSMSQVHDYTDEDLCYLLRESMVADLCISNCLSEVQDTDTAGAAGPVPLANRHLKRLRVSHRDYVWLAVPGWLARHGAQLVHLCLCGFPSDDLVHAVPLCTNLQCLQIFKLSDIDVLAGMLASLPCLERLDLRNNDITRSTHFFRNVSSNSVDILTASQRRLIHALQLGKPNSCVFIKLINNSKWWTYEGLIMDFDRNGGTFVYAGEDDARVPNADLIEQGNVIIEFLKRTES</sequence>